<dbReference type="RefSeq" id="WP_173103775.1">
    <property type="nucleotide sequence ID" value="NZ_AP022822.1"/>
</dbReference>
<dbReference type="EMBL" id="AP022822">
    <property type="protein sequence ID" value="BCA86658.1"/>
    <property type="molecule type" value="Genomic_DNA"/>
</dbReference>
<dbReference type="Proteomes" id="UP000502998">
    <property type="component" value="Chromosome"/>
</dbReference>
<sequence length="165" mass="19611">MRTIIKFNKNTEVKEIEKVIKAVVAKYVVKHDRYSTEKNSQFEITKNDTEYYVEGKRINSHYIDLQLCYDELTDDDVYELIIDTHEIGEFEGYVENTEFYSLVSVKEDKAVIVDDVTFIKTKKNIKRAEQLFSNYDSESFIIADFFIRKENDKLNQLKETYRKIG</sequence>
<keyword evidence="2" id="KW-1185">Reference proteome</keyword>
<reference evidence="1 2" key="1">
    <citation type="submission" date="2020-02" db="EMBL/GenBank/DDBJ databases">
        <title>Characterization of vanA genotype vancomycin-resistant Enterococcus saigonensis VE80.</title>
        <authorList>
            <person name="Harada T."/>
            <person name="Motooka D."/>
            <person name="Nakamura S."/>
            <person name="Yamamoto Y."/>
            <person name="Kawahara R."/>
            <person name="Kawatsu K."/>
        </authorList>
    </citation>
    <scope>NUCLEOTIDE SEQUENCE [LARGE SCALE GENOMIC DNA]</scope>
    <source>
        <strain evidence="1 2">VE80</strain>
    </source>
</reference>
<organism evidence="1 2">
    <name type="scientific">Enterococcus saigonensis</name>
    <dbReference type="NCBI Taxonomy" id="1805431"/>
    <lineage>
        <taxon>Bacteria</taxon>
        <taxon>Bacillati</taxon>
        <taxon>Bacillota</taxon>
        <taxon>Bacilli</taxon>
        <taxon>Lactobacillales</taxon>
        <taxon>Enterococcaceae</taxon>
        <taxon>Enterococcus</taxon>
    </lineage>
</organism>
<name>A0A679IAK6_9ENTE</name>
<dbReference type="AlphaFoldDB" id="A0A679IAK6"/>
<gene>
    <name evidence="1" type="ORF">EsVE80_21810</name>
</gene>
<evidence type="ECO:0000313" key="2">
    <source>
        <dbReference type="Proteomes" id="UP000502998"/>
    </source>
</evidence>
<accession>A0A679IAK6</accession>
<evidence type="ECO:0000313" key="1">
    <source>
        <dbReference type="EMBL" id="BCA86658.1"/>
    </source>
</evidence>
<protein>
    <submittedName>
        <fullName evidence="1">Uncharacterized protein</fullName>
    </submittedName>
</protein>
<dbReference type="KEGG" id="esg:EsVE80_21810"/>
<proteinExistence type="predicted"/>